<comment type="similarity">
    <text evidence="1">Belongs to the protein kinase superfamily. STE Ser/Thr protein kinase family. MAP kinase kinase kinase subfamily.</text>
</comment>
<feature type="region of interest" description="Disordered" evidence="7">
    <location>
        <begin position="652"/>
        <end position="672"/>
    </location>
</feature>
<keyword evidence="2" id="KW-0808">Transferase</keyword>
<dbReference type="PROSITE" id="PS50011">
    <property type="entry name" value="PROTEIN_KINASE_DOM"/>
    <property type="match status" value="1"/>
</dbReference>
<dbReference type="GO" id="GO:0004709">
    <property type="term" value="F:MAP kinase kinase kinase activity"/>
    <property type="evidence" value="ECO:0007669"/>
    <property type="project" value="UniProtKB-ARBA"/>
</dbReference>
<proteinExistence type="inferred from homology"/>
<feature type="binding site" evidence="6">
    <location>
        <position position="121"/>
    </location>
    <ligand>
        <name>ATP</name>
        <dbReference type="ChEBI" id="CHEBI:30616"/>
    </ligand>
</feature>
<evidence type="ECO:0000256" key="2">
    <source>
        <dbReference type="ARBA" id="ARBA00022679"/>
    </source>
</evidence>
<feature type="compositionally biased region" description="Polar residues" evidence="7">
    <location>
        <begin position="38"/>
        <end position="52"/>
    </location>
</feature>
<evidence type="ECO:0000256" key="7">
    <source>
        <dbReference type="SAM" id="MobiDB-lite"/>
    </source>
</evidence>
<evidence type="ECO:0000256" key="3">
    <source>
        <dbReference type="ARBA" id="ARBA00022741"/>
    </source>
</evidence>
<dbReference type="GO" id="GO:0000196">
    <property type="term" value="P:cell integrity MAPK cascade"/>
    <property type="evidence" value="ECO:0007669"/>
    <property type="project" value="UniProtKB-ARBA"/>
</dbReference>
<keyword evidence="10" id="KW-1185">Reference proteome</keyword>
<dbReference type="Gene3D" id="1.10.510.10">
    <property type="entry name" value="Transferase(Phosphotransferase) domain 1"/>
    <property type="match status" value="1"/>
</dbReference>
<evidence type="ECO:0000313" key="10">
    <source>
        <dbReference type="Proteomes" id="UP000541558"/>
    </source>
</evidence>
<feature type="region of interest" description="Disordered" evidence="7">
    <location>
        <begin position="709"/>
        <end position="731"/>
    </location>
</feature>
<dbReference type="InterPro" id="IPR050538">
    <property type="entry name" value="MAP_kinase_kinase_kinase"/>
</dbReference>
<dbReference type="AlphaFoldDB" id="A0A8H5FHQ1"/>
<dbReference type="PROSITE" id="PS00108">
    <property type="entry name" value="PROTEIN_KINASE_ST"/>
    <property type="match status" value="1"/>
</dbReference>
<feature type="region of interest" description="Disordered" evidence="7">
    <location>
        <begin position="24"/>
        <end position="62"/>
    </location>
</feature>
<gene>
    <name evidence="9" type="ORF">D9611_003139</name>
</gene>
<dbReference type="OrthoDB" id="266718at2759"/>
<dbReference type="InterPro" id="IPR000719">
    <property type="entry name" value="Prot_kinase_dom"/>
</dbReference>
<feature type="region of interest" description="Disordered" evidence="7">
    <location>
        <begin position="809"/>
        <end position="833"/>
    </location>
</feature>
<sequence length="878" mass="95956">MSPTSGTDDSQTWAIRPVSQAESLGLFPDLPPGVAGRSQDTGSSYTPLSQDYGSGDDDEGTDTLRVSRHRQKQPGRHQLAYKPSFSKPTFQWMRGELLGKGSYGRVYLALNATTGEIMAVKQVELPKTASDKANSHQLDVMKALKFESDTLKDLDHPNIVQYLGFEESQDFLSIFLEYVPGGTISALIHEHGRLREEVTTSFLSQILSGLEYLHSKNILHRDLKADNILVEPTGVCKISDFGISKKANDLHQGGRAHTMMRGTVYWMAPEVVSSTGQGYDVKVDIWGVGCIALEMWSGSRPWSDLPMMPVMFKLFTEKLPPPVPSEVHLSEQAEDFRLQCFHADPQKRPHARVLRKHPYLKIREGWSFDITDVADSDKPPRPPPIPYAPPSPDKSRSSKGIPPRQEHASLKASRVPPKPPTSKPPLAALKIPEYRPPRATSSHDSSQHLSRERSRRPVRTTTSPASLSEQKGPRIVTITPPGSPKPKPGDDGLAALSAYGMSSASSAPYSARRGKTRRLIVINPDTEPQPTFVYTPPPLPDAHATPSAVSPTFKADTPTLYSNLTASGTSPPPSSSLSSAGPELSPVPSSASVTRSPRPLPPSPAAPIPMPSTSLSFKSAYPPPRFPVPPVPSSSRHDLNDLSNTAYRAAHVQRNPSTGTVNGKSIRRLPISPPRLKTSISIAHLPSAGSRSLMKQKSVPDVSIFAYDRPSTSNGKRTIGSGHVSSHRSFSMDSDAELDAAAHAGPTTAPVAPSHSSGRALPDPQKYTAERLNSVKSPGEIDHRMTMRPKPEEVYDHLESWFPHHDLDQPLDGSALTPIPRSPQTPSSSEQHLAVAVRQRKEQSRKSIKMIAKEQCSRSDAAARRRTRLWNSYVKELK</sequence>
<feature type="compositionally biased region" description="Polar residues" evidence="7">
    <location>
        <begin position="822"/>
        <end position="831"/>
    </location>
</feature>
<evidence type="ECO:0000256" key="1">
    <source>
        <dbReference type="ARBA" id="ARBA00006529"/>
    </source>
</evidence>
<dbReference type="Proteomes" id="UP000541558">
    <property type="component" value="Unassembled WGS sequence"/>
</dbReference>
<keyword evidence="5 6" id="KW-0067">ATP-binding</keyword>
<feature type="compositionally biased region" description="Polar residues" evidence="7">
    <location>
        <begin position="654"/>
        <end position="663"/>
    </location>
</feature>
<dbReference type="FunFam" id="3.30.200.20:FF:000387">
    <property type="entry name" value="Serine/threonine-protein kinase STE11"/>
    <property type="match status" value="1"/>
</dbReference>
<evidence type="ECO:0000256" key="4">
    <source>
        <dbReference type="ARBA" id="ARBA00022777"/>
    </source>
</evidence>
<keyword evidence="3 6" id="KW-0547">Nucleotide-binding</keyword>
<dbReference type="GO" id="GO:0005524">
    <property type="term" value="F:ATP binding"/>
    <property type="evidence" value="ECO:0007669"/>
    <property type="project" value="UniProtKB-UniRule"/>
</dbReference>
<dbReference type="Pfam" id="PF00069">
    <property type="entry name" value="Pkinase"/>
    <property type="match status" value="1"/>
</dbReference>
<feature type="domain" description="Protein kinase" evidence="8">
    <location>
        <begin position="92"/>
        <end position="360"/>
    </location>
</feature>
<evidence type="ECO:0000313" key="9">
    <source>
        <dbReference type="EMBL" id="KAF5336957.1"/>
    </source>
</evidence>
<feature type="compositionally biased region" description="Pro residues" evidence="7">
    <location>
        <begin position="621"/>
        <end position="632"/>
    </location>
</feature>
<dbReference type="PANTHER" id="PTHR48016:SF48">
    <property type="entry name" value="SERINE_THREONINE-PROTEIN KINASE BCK1_SLK1_SSP31"/>
    <property type="match status" value="1"/>
</dbReference>
<feature type="region of interest" description="Disordered" evidence="7">
    <location>
        <begin position="520"/>
        <end position="640"/>
    </location>
</feature>
<feature type="compositionally biased region" description="Low complexity" evidence="7">
    <location>
        <begin position="565"/>
        <end position="597"/>
    </location>
</feature>
<evidence type="ECO:0000259" key="8">
    <source>
        <dbReference type="PROSITE" id="PS50011"/>
    </source>
</evidence>
<feature type="compositionally biased region" description="Pro residues" evidence="7">
    <location>
        <begin position="598"/>
        <end position="610"/>
    </location>
</feature>
<dbReference type="SUPFAM" id="SSF56112">
    <property type="entry name" value="Protein kinase-like (PK-like)"/>
    <property type="match status" value="1"/>
</dbReference>
<dbReference type="PROSITE" id="PS00107">
    <property type="entry name" value="PROTEIN_KINASE_ATP"/>
    <property type="match status" value="1"/>
</dbReference>
<dbReference type="EMBL" id="JAACJK010000057">
    <property type="protein sequence ID" value="KAF5336957.1"/>
    <property type="molecule type" value="Genomic_DNA"/>
</dbReference>
<comment type="caution">
    <text evidence="9">The sequence shown here is derived from an EMBL/GenBank/DDBJ whole genome shotgun (WGS) entry which is preliminary data.</text>
</comment>
<dbReference type="InterPro" id="IPR011009">
    <property type="entry name" value="Kinase-like_dom_sf"/>
</dbReference>
<evidence type="ECO:0000256" key="5">
    <source>
        <dbReference type="ARBA" id="ARBA00022840"/>
    </source>
</evidence>
<protein>
    <recommendedName>
        <fullName evidence="8">Protein kinase domain-containing protein</fullName>
    </recommendedName>
</protein>
<dbReference type="InterPro" id="IPR008271">
    <property type="entry name" value="Ser/Thr_kinase_AS"/>
</dbReference>
<dbReference type="SMART" id="SM00220">
    <property type="entry name" value="S_TKc"/>
    <property type="match status" value="1"/>
</dbReference>
<accession>A0A8H5FHQ1</accession>
<reference evidence="9 10" key="1">
    <citation type="journal article" date="2020" name="ISME J.">
        <title>Uncovering the hidden diversity of litter-decomposition mechanisms in mushroom-forming fungi.</title>
        <authorList>
            <person name="Floudas D."/>
            <person name="Bentzer J."/>
            <person name="Ahren D."/>
            <person name="Johansson T."/>
            <person name="Persson P."/>
            <person name="Tunlid A."/>
        </authorList>
    </citation>
    <scope>NUCLEOTIDE SEQUENCE [LARGE SCALE GENOMIC DNA]</scope>
    <source>
        <strain evidence="9 10">CBS 175.51</strain>
    </source>
</reference>
<keyword evidence="4" id="KW-0418">Kinase</keyword>
<feature type="region of interest" description="Disordered" evidence="7">
    <location>
        <begin position="371"/>
        <end position="497"/>
    </location>
</feature>
<dbReference type="PANTHER" id="PTHR48016">
    <property type="entry name" value="MAP KINASE KINASE KINASE SSK2-RELATED-RELATED"/>
    <property type="match status" value="1"/>
</dbReference>
<feature type="compositionally biased region" description="Pro residues" evidence="7">
    <location>
        <begin position="381"/>
        <end position="392"/>
    </location>
</feature>
<dbReference type="InterPro" id="IPR017441">
    <property type="entry name" value="Protein_kinase_ATP_BS"/>
</dbReference>
<organism evidence="9 10">
    <name type="scientific">Ephemerocybe angulata</name>
    <dbReference type="NCBI Taxonomy" id="980116"/>
    <lineage>
        <taxon>Eukaryota</taxon>
        <taxon>Fungi</taxon>
        <taxon>Dikarya</taxon>
        <taxon>Basidiomycota</taxon>
        <taxon>Agaricomycotina</taxon>
        <taxon>Agaricomycetes</taxon>
        <taxon>Agaricomycetidae</taxon>
        <taxon>Agaricales</taxon>
        <taxon>Agaricineae</taxon>
        <taxon>Psathyrellaceae</taxon>
        <taxon>Ephemerocybe</taxon>
    </lineage>
</organism>
<name>A0A8H5FHQ1_9AGAR</name>
<dbReference type="FunFam" id="1.10.510.10:FF:000182">
    <property type="entry name" value="MAP kinase kinase kinase mkh1"/>
    <property type="match status" value="1"/>
</dbReference>
<evidence type="ECO:0000256" key="6">
    <source>
        <dbReference type="PROSITE-ProRule" id="PRU10141"/>
    </source>
</evidence>
<feature type="region of interest" description="Disordered" evidence="7">
    <location>
        <begin position="745"/>
        <end position="766"/>
    </location>
</feature>